<keyword evidence="3" id="KW-1185">Reference proteome</keyword>
<gene>
    <name evidence="4" type="primary">LOC106074298</name>
</gene>
<proteinExistence type="predicted"/>
<dbReference type="AlphaFoldDB" id="A0A9W2ZDA6"/>
<dbReference type="RefSeq" id="XP_055873039.1">
    <property type="nucleotide sequence ID" value="XM_056017064.1"/>
</dbReference>
<sequence>MLLPYETYGTEFISFNILGRLSQGLVAVVASKNNTEVKLYTNNNGTTSSVFLQQTGDWVYLPVSGFNYYFKADKAIQVIYVHRSVCRSQEGGINEEDQGGPSLGLLLPMELFYDHFIWSTPFTEGNANFSNYATYVADANNIPYMRLDHNLLNITNWENVIGQREYRVGSLQVSKGLHTTFVITTSKFVCYVYGFADHASYMLAPNFISSPINLPCTRSVTFMMPGDLRDNDCDFFVDEEAFDNIDNDADGSIDEDLGLPNRECELGYWGQFCRNECSNCEMGCDRHTGACLQCKPGFKNPETGCQLGCGEYEYGRNCIGDCKLKCNSDCVERRHGTCPSYSSVAVTWVAVTAVMALSVPLCFLCSAMFSKKYKSFHDEPENEVVYAAITTTGSGLSSLHKGRTSIGSSIN</sequence>
<accession>A0A9W2ZDA6</accession>
<dbReference type="OrthoDB" id="6092823at2759"/>
<evidence type="ECO:0000256" key="1">
    <source>
        <dbReference type="SAM" id="Phobius"/>
    </source>
</evidence>
<dbReference type="GeneID" id="106074298"/>
<keyword evidence="1" id="KW-1133">Transmembrane helix</keyword>
<dbReference type="InterPro" id="IPR035234">
    <property type="entry name" value="IgGFc-bd_N"/>
</dbReference>
<keyword evidence="1" id="KW-0472">Membrane</keyword>
<dbReference type="PANTHER" id="PTHR46534:SF1">
    <property type="entry name" value="IGGFC-BINDING PROTEIN N-TERMINAL DOMAIN-CONTAINING PROTEIN"/>
    <property type="match status" value="1"/>
</dbReference>
<feature type="transmembrane region" description="Helical" evidence="1">
    <location>
        <begin position="345"/>
        <end position="369"/>
    </location>
</feature>
<name>A0A9W2ZDA6_BIOGL</name>
<feature type="domain" description="IgGFc-binding protein N-terminal" evidence="2">
    <location>
        <begin position="1"/>
        <end position="194"/>
    </location>
</feature>
<reference evidence="4" key="1">
    <citation type="submission" date="2025-08" db="UniProtKB">
        <authorList>
            <consortium name="RefSeq"/>
        </authorList>
    </citation>
    <scope>IDENTIFICATION</scope>
</reference>
<organism evidence="3 4">
    <name type="scientific">Biomphalaria glabrata</name>
    <name type="common">Bloodfluke planorb</name>
    <name type="synonym">Freshwater snail</name>
    <dbReference type="NCBI Taxonomy" id="6526"/>
    <lineage>
        <taxon>Eukaryota</taxon>
        <taxon>Metazoa</taxon>
        <taxon>Spiralia</taxon>
        <taxon>Lophotrochozoa</taxon>
        <taxon>Mollusca</taxon>
        <taxon>Gastropoda</taxon>
        <taxon>Heterobranchia</taxon>
        <taxon>Euthyneura</taxon>
        <taxon>Panpulmonata</taxon>
        <taxon>Hygrophila</taxon>
        <taxon>Lymnaeoidea</taxon>
        <taxon>Planorbidae</taxon>
        <taxon>Biomphalaria</taxon>
    </lineage>
</organism>
<dbReference type="Pfam" id="PF17517">
    <property type="entry name" value="IgGFc_binding"/>
    <property type="match status" value="1"/>
</dbReference>
<evidence type="ECO:0000313" key="3">
    <source>
        <dbReference type="Proteomes" id="UP001165740"/>
    </source>
</evidence>
<dbReference type="PANTHER" id="PTHR46534">
    <property type="entry name" value="IGGFC_BINDING DOMAIN-CONTAINING PROTEIN"/>
    <property type="match status" value="1"/>
</dbReference>
<keyword evidence="1" id="KW-0812">Transmembrane</keyword>
<dbReference type="Proteomes" id="UP001165740">
    <property type="component" value="Chromosome 18"/>
</dbReference>
<protein>
    <submittedName>
        <fullName evidence="4">Uncharacterized protein LOC106074298 isoform X1</fullName>
    </submittedName>
</protein>
<evidence type="ECO:0000259" key="2">
    <source>
        <dbReference type="Pfam" id="PF17517"/>
    </source>
</evidence>
<evidence type="ECO:0000313" key="4">
    <source>
        <dbReference type="RefSeq" id="XP_055873039.1"/>
    </source>
</evidence>